<dbReference type="FunFam" id="3.40.605.10:FF:000007">
    <property type="entry name" value="NAD/NADP-dependent betaine aldehyde dehydrogenase"/>
    <property type="match status" value="1"/>
</dbReference>
<keyword evidence="7" id="KW-1185">Reference proteome</keyword>
<feature type="domain" description="Aldehyde dehydrogenase" evidence="5">
    <location>
        <begin position="26"/>
        <end position="489"/>
    </location>
</feature>
<dbReference type="RefSeq" id="WP_130453371.1">
    <property type="nucleotide sequence ID" value="NZ_QYAG01000001.1"/>
</dbReference>
<dbReference type="PROSITE" id="PS00687">
    <property type="entry name" value="ALDEHYDE_DEHYDR_GLU"/>
    <property type="match status" value="1"/>
</dbReference>
<dbReference type="InterPro" id="IPR029510">
    <property type="entry name" value="Ald_DH_CS_GLU"/>
</dbReference>
<dbReference type="AlphaFoldDB" id="A0A4Q7U0Y3"/>
<dbReference type="Gene3D" id="3.40.309.10">
    <property type="entry name" value="Aldehyde Dehydrogenase, Chain A, domain 2"/>
    <property type="match status" value="1"/>
</dbReference>
<evidence type="ECO:0000256" key="4">
    <source>
        <dbReference type="RuleBase" id="RU003345"/>
    </source>
</evidence>
<dbReference type="FunFam" id="3.40.309.10:FF:000012">
    <property type="entry name" value="Betaine aldehyde dehydrogenase"/>
    <property type="match status" value="1"/>
</dbReference>
<dbReference type="Gene3D" id="3.40.605.10">
    <property type="entry name" value="Aldehyde Dehydrogenase, Chain A, domain 1"/>
    <property type="match status" value="1"/>
</dbReference>
<name>A0A4Q7U0Y3_9MICO</name>
<gene>
    <name evidence="6" type="ORF">EV139_1188</name>
</gene>
<organism evidence="6 7">
    <name type="scientific">Leucobacter luti</name>
    <dbReference type="NCBI Taxonomy" id="340320"/>
    <lineage>
        <taxon>Bacteria</taxon>
        <taxon>Bacillati</taxon>
        <taxon>Actinomycetota</taxon>
        <taxon>Actinomycetes</taxon>
        <taxon>Micrococcales</taxon>
        <taxon>Microbacteriaceae</taxon>
        <taxon>Leucobacter</taxon>
    </lineage>
</organism>
<keyword evidence="2 4" id="KW-0560">Oxidoreductase</keyword>
<dbReference type="PANTHER" id="PTHR42804">
    <property type="entry name" value="ALDEHYDE DEHYDROGENASE"/>
    <property type="match status" value="1"/>
</dbReference>
<dbReference type="Pfam" id="PF00171">
    <property type="entry name" value="Aldedh"/>
    <property type="match status" value="1"/>
</dbReference>
<reference evidence="6 7" key="1">
    <citation type="journal article" date="2015" name="Stand. Genomic Sci.">
        <title>Genomic Encyclopedia of Bacterial and Archaeal Type Strains, Phase III: the genomes of soil and plant-associated and newly described type strains.</title>
        <authorList>
            <person name="Whitman W.B."/>
            <person name="Woyke T."/>
            <person name="Klenk H.P."/>
            <person name="Zhou Y."/>
            <person name="Lilburn T.G."/>
            <person name="Beck B.J."/>
            <person name="De Vos P."/>
            <person name="Vandamme P."/>
            <person name="Eisen J.A."/>
            <person name="Garrity G."/>
            <person name="Hugenholtz P."/>
            <person name="Kyrpides N.C."/>
        </authorList>
    </citation>
    <scope>NUCLEOTIDE SEQUENCE [LARGE SCALE GENOMIC DNA]</scope>
    <source>
        <strain evidence="6 7">RF6</strain>
    </source>
</reference>
<dbReference type="GO" id="GO:0016620">
    <property type="term" value="F:oxidoreductase activity, acting on the aldehyde or oxo group of donors, NAD or NADP as acceptor"/>
    <property type="evidence" value="ECO:0007669"/>
    <property type="project" value="InterPro"/>
</dbReference>
<dbReference type="InterPro" id="IPR015590">
    <property type="entry name" value="Aldehyde_DH_dom"/>
</dbReference>
<dbReference type="OrthoDB" id="6882680at2"/>
<evidence type="ECO:0000256" key="3">
    <source>
        <dbReference type="PROSITE-ProRule" id="PRU10007"/>
    </source>
</evidence>
<comment type="caution">
    <text evidence="6">The sequence shown here is derived from an EMBL/GenBank/DDBJ whole genome shotgun (WGS) entry which is preliminary data.</text>
</comment>
<dbReference type="InterPro" id="IPR016163">
    <property type="entry name" value="Ald_DH_C"/>
</dbReference>
<evidence type="ECO:0000313" key="7">
    <source>
        <dbReference type="Proteomes" id="UP000291832"/>
    </source>
</evidence>
<dbReference type="SUPFAM" id="SSF53720">
    <property type="entry name" value="ALDH-like"/>
    <property type="match status" value="1"/>
</dbReference>
<comment type="similarity">
    <text evidence="1 4">Belongs to the aldehyde dehydrogenase family.</text>
</comment>
<proteinExistence type="inferred from homology"/>
<dbReference type="EMBL" id="SHKI01000003">
    <property type="protein sequence ID" value="RZT67056.1"/>
    <property type="molecule type" value="Genomic_DNA"/>
</dbReference>
<accession>A0A4Q7U0Y3</accession>
<dbReference type="InterPro" id="IPR016162">
    <property type="entry name" value="Ald_DH_N"/>
</dbReference>
<protein>
    <submittedName>
        <fullName evidence="6">Acyl-CoA reductase-like NAD-dependent aldehyde dehydrogenase</fullName>
    </submittedName>
</protein>
<dbReference type="PANTHER" id="PTHR42804:SF1">
    <property type="entry name" value="ALDEHYDE DEHYDROGENASE-RELATED"/>
    <property type="match status" value="1"/>
</dbReference>
<feature type="active site" evidence="3">
    <location>
        <position position="264"/>
    </location>
</feature>
<evidence type="ECO:0000259" key="5">
    <source>
        <dbReference type="Pfam" id="PF00171"/>
    </source>
</evidence>
<dbReference type="Proteomes" id="UP000291832">
    <property type="component" value="Unassembled WGS sequence"/>
</dbReference>
<evidence type="ECO:0000313" key="6">
    <source>
        <dbReference type="EMBL" id="RZT67056.1"/>
    </source>
</evidence>
<dbReference type="CDD" id="cd07139">
    <property type="entry name" value="ALDH_AldA-Rv0768"/>
    <property type="match status" value="1"/>
</dbReference>
<evidence type="ECO:0000256" key="2">
    <source>
        <dbReference type="ARBA" id="ARBA00023002"/>
    </source>
</evidence>
<evidence type="ECO:0000256" key="1">
    <source>
        <dbReference type="ARBA" id="ARBA00009986"/>
    </source>
</evidence>
<dbReference type="InterPro" id="IPR016161">
    <property type="entry name" value="Ald_DH/histidinol_DH"/>
</dbReference>
<sequence>MTEAQTLRGRPVNLRHPDKLFINGEWVAPQGGLPAFDIIDSTTEEVFYSVAQAGPQDMDSAIAAARYAFDHTDWPFLDPSVRAEYLRKLAAGLRARSEEMAVYWTRQTGPTFAMAQASMQRVPMAYDFYADLAETYPWVTQAKSSMSNWSAVVAEPIGVVAAIVPWNTPLSLATWKIAPALLTGCTVVLKLPAEAPGELLALTEVAEEIGLPPGVLNVVTGRRGVTEQLVRDPRVNKVGFTGSSEVGKKIAVTASEHLARFTLELGGKSAAVVLDDYDLEKVAAIIAGQEISLTGQNCSSLTRVVVPRAKHDEFAELLGAKFAAVQVGDPFAPDTQMGPVALERQRESILGYIEAGKAEGATLVTGGSRPAHLDRGWFVEPTVFANVDRNATIAQEEIFGPVVSIIPADDEDDAVEIANGTPFGLNSAVFSDDTERAWGIARRLRAGTVGHNGFKVESLLIGFGGVKESGYGREGGEMGVSAYIEPKTVLMDAAPERYK</sequence>